<feature type="coiled-coil region" evidence="1">
    <location>
        <begin position="8"/>
        <end position="35"/>
    </location>
</feature>
<evidence type="ECO:0008006" key="4">
    <source>
        <dbReference type="Google" id="ProtNLM"/>
    </source>
</evidence>
<proteinExistence type="predicted"/>
<dbReference type="RefSeq" id="WP_164766594.1">
    <property type="nucleotide sequence ID" value="NZ_BIMK01000009.1"/>
</dbReference>
<protein>
    <recommendedName>
        <fullName evidence="4">MarR family transcriptional regulator</fullName>
    </recommendedName>
</protein>
<reference evidence="2 3" key="1">
    <citation type="submission" date="2023-03" db="EMBL/GenBank/DDBJ databases">
        <title>Bacillus Genome Sequencing.</title>
        <authorList>
            <person name="Dunlap C."/>
        </authorList>
    </citation>
    <scope>NUCLEOTIDE SEQUENCE [LARGE SCALE GENOMIC DNA]</scope>
    <source>
        <strain evidence="2 3">NRS-52</strain>
    </source>
</reference>
<sequence length="55" mass="6568">MNEQLQDMDMFLQTMHRLEDRIKELIRSSDLSEKQQQFILNHILVIPGLDPSIEE</sequence>
<name>A0ABU6PX17_9BACL</name>
<dbReference type="Proteomes" id="UP001343257">
    <property type="component" value="Unassembled WGS sequence"/>
</dbReference>
<dbReference type="EMBL" id="JARTLD010000036">
    <property type="protein sequence ID" value="MED5018633.1"/>
    <property type="molecule type" value="Genomic_DNA"/>
</dbReference>
<gene>
    <name evidence="2" type="ORF">P9847_15095</name>
</gene>
<evidence type="ECO:0000313" key="3">
    <source>
        <dbReference type="Proteomes" id="UP001343257"/>
    </source>
</evidence>
<keyword evidence="1" id="KW-0175">Coiled coil</keyword>
<evidence type="ECO:0000256" key="1">
    <source>
        <dbReference type="SAM" id="Coils"/>
    </source>
</evidence>
<evidence type="ECO:0000313" key="2">
    <source>
        <dbReference type="EMBL" id="MED5018633.1"/>
    </source>
</evidence>
<comment type="caution">
    <text evidence="2">The sequence shown here is derived from an EMBL/GenBank/DDBJ whole genome shotgun (WGS) entry which is preliminary data.</text>
</comment>
<accession>A0ABU6PX17</accession>
<keyword evidence="3" id="KW-1185">Reference proteome</keyword>
<organism evidence="2 3">
    <name type="scientific">Paenibacillus chibensis</name>
    <dbReference type="NCBI Taxonomy" id="59846"/>
    <lineage>
        <taxon>Bacteria</taxon>
        <taxon>Bacillati</taxon>
        <taxon>Bacillota</taxon>
        <taxon>Bacilli</taxon>
        <taxon>Bacillales</taxon>
        <taxon>Paenibacillaceae</taxon>
        <taxon>Paenibacillus</taxon>
    </lineage>
</organism>